<reference evidence="1" key="1">
    <citation type="submission" date="2021-02" db="EMBL/GenBank/DDBJ databases">
        <authorList>
            <person name="Cremers G."/>
            <person name="Picone N."/>
        </authorList>
    </citation>
    <scope>NUCLEOTIDE SEQUENCE</scope>
    <source>
        <strain evidence="1">PQ17</strain>
    </source>
</reference>
<dbReference type="EMBL" id="CAJNOB010000003">
    <property type="protein sequence ID" value="CAF0691968.1"/>
    <property type="molecule type" value="Genomic_DNA"/>
</dbReference>
<evidence type="ECO:0000313" key="2">
    <source>
        <dbReference type="Proteomes" id="UP000663859"/>
    </source>
</evidence>
<gene>
    <name evidence="1" type="ORF">MPNT_110039</name>
</gene>
<evidence type="ECO:0000313" key="1">
    <source>
        <dbReference type="EMBL" id="CAF0691968.1"/>
    </source>
</evidence>
<proteinExistence type="predicted"/>
<organism evidence="1 2">
    <name type="scientific">Candidatus Methylacidithermus pantelleriae</name>
    <dbReference type="NCBI Taxonomy" id="2744239"/>
    <lineage>
        <taxon>Bacteria</taxon>
        <taxon>Pseudomonadati</taxon>
        <taxon>Verrucomicrobiota</taxon>
        <taxon>Methylacidiphilae</taxon>
        <taxon>Methylacidiphilales</taxon>
        <taxon>Methylacidiphilaceae</taxon>
        <taxon>Candidatus Methylacidithermus</taxon>
    </lineage>
</organism>
<name>A0A8J2BMD2_9BACT</name>
<comment type="caution">
    <text evidence="1">The sequence shown here is derived from an EMBL/GenBank/DDBJ whole genome shotgun (WGS) entry which is preliminary data.</text>
</comment>
<dbReference type="AlphaFoldDB" id="A0A8J2BMD2"/>
<keyword evidence="2" id="KW-1185">Reference proteome</keyword>
<protein>
    <submittedName>
        <fullName evidence="1">Uncharacterized protein</fullName>
    </submittedName>
</protein>
<sequence>MGLSPLLSGGRLGAVFDRPREFLSTGERELVWQAKFGEGLDSTDRLFDLGTTNPSFHFIGTIQSIPIFLIYRKRAPLPEVRAKQNVLAREPKEGLALDCGSWQRSWVRFAD</sequence>
<dbReference type="Proteomes" id="UP000663859">
    <property type="component" value="Unassembled WGS sequence"/>
</dbReference>
<accession>A0A8J2BMD2</accession>